<dbReference type="Gramene" id="arahy.Tifrunner.gnm2.ann2.Ah17g116500.1">
    <property type="protein sequence ID" value="arahy.Tifrunner.gnm2.ann2.Ah17g116500.1-CDS"/>
    <property type="gene ID" value="arahy.Tifrunner.gnm2.ann2.Ah17g116500"/>
</dbReference>
<dbReference type="GO" id="GO:0000919">
    <property type="term" value="P:cell plate assembly"/>
    <property type="evidence" value="ECO:0007669"/>
    <property type="project" value="TreeGrafter"/>
</dbReference>
<evidence type="ECO:0000256" key="3">
    <source>
        <dbReference type="SAM" id="MobiDB-lite"/>
    </source>
</evidence>
<dbReference type="PANTHER" id="PTHR45096:SF1">
    <property type="entry name" value="PROTEIN NEDD1"/>
    <property type="match status" value="1"/>
</dbReference>
<comment type="caution">
    <text evidence="4">The sequence shown here is derived from an EMBL/GenBank/DDBJ whole genome shotgun (WGS) entry which is preliminary data.</text>
</comment>
<feature type="compositionally biased region" description="Low complexity" evidence="3">
    <location>
        <begin position="547"/>
        <end position="566"/>
    </location>
</feature>
<dbReference type="SMART" id="SM00320">
    <property type="entry name" value="WD40"/>
    <property type="match status" value="6"/>
</dbReference>
<dbReference type="Pfam" id="PF00400">
    <property type="entry name" value="WD40"/>
    <property type="match status" value="2"/>
</dbReference>
<sequence length="789" mass="85070">MASLLAASGGDTVKLFDCSVKPGDPCTLSYIPSPGSEVNSVKWNHTNLVVASAGDDKKISLWRKNGQSMGTIPIAGTDSGDNIEESISAICFSNKASRYICSGGSGQVVRIWDLQKKRCIKWLRGHTNAITGVMYNCKDEHLASISLSGDLILHNLASGARAAELKDPDQQMLRVLDYSRVSRHLLVTAGDDGTVHLWDTTGRSPKVSWMKQHSAPTAGISFSPSNDKIFASVGLDKKLYTYDSSSRKPSSCISHEAPFSSLAYRDDGWMLAAGTSNGRVAFYDVRGKPQPFVVLHAYGSSEAVTSLCWQRSKPVIVNENCSAETALVGDAVEDSILMPDPLPSATASSVSLSTSVSTTRNPSRLSASIDTSSFTASSGGFTSSILNSSIAEETPLRNPLWPGGHLSRLQATRSSYNFKDDMEVFSPLVDVQPIASSLWDDNGSKKDGPFGDKKPSSSLFPSSSRKFPNSEEGISDHPILDWKSASTGKQDITQPSFPLVGSTTPPSSKNEDSSSITPPEAWGGEKLSDKYAFVRQPVNAPSRLGMLASGSQSAGSTLSSLHDPSSSSALSSYTSSSLSFANLRAKDVSTGQETSLGFSDNMFPTSLPLSINTKSSLGQANSDSPRILDSPKMSSFTRRFSTYAERISTTSAFSDGVSGSPKIKKSGAETREELLNTLLMKTDISAPTESGSLPLANGISSQPKASQLDGQGSSFTLQLFQRTLEETLDSFQKSIHEDMRNLHIEILRQFHLQEMEMSTKMNDILEIQAELMKEVKSLRKENQQLRQML</sequence>
<dbReference type="GO" id="GO:0140496">
    <property type="term" value="F:gamma-tubulin complex binding"/>
    <property type="evidence" value="ECO:0007669"/>
    <property type="project" value="InterPro"/>
</dbReference>
<proteinExistence type="predicted"/>
<dbReference type="Proteomes" id="UP000289738">
    <property type="component" value="Chromosome B07"/>
</dbReference>
<feature type="region of interest" description="Disordered" evidence="3">
    <location>
        <begin position="437"/>
        <end position="477"/>
    </location>
</feature>
<dbReference type="SMR" id="A0A444YCZ7"/>
<evidence type="ECO:0000256" key="1">
    <source>
        <dbReference type="PROSITE-ProRule" id="PRU00221"/>
    </source>
</evidence>
<dbReference type="SUPFAM" id="SSF50978">
    <property type="entry name" value="WD40 repeat-like"/>
    <property type="match status" value="1"/>
</dbReference>
<dbReference type="GO" id="GO:0005828">
    <property type="term" value="C:kinetochore microtubule"/>
    <property type="evidence" value="ECO:0007669"/>
    <property type="project" value="TreeGrafter"/>
</dbReference>
<accession>A0A444YCZ7</accession>
<protein>
    <submittedName>
        <fullName evidence="4">Uncharacterized protein</fullName>
    </submittedName>
</protein>
<dbReference type="InterPro" id="IPR036322">
    <property type="entry name" value="WD40_repeat_dom_sf"/>
</dbReference>
<feature type="region of interest" description="Disordered" evidence="3">
    <location>
        <begin position="491"/>
        <end position="523"/>
    </location>
</feature>
<dbReference type="GO" id="GO:0032467">
    <property type="term" value="P:positive regulation of cytokinesis"/>
    <property type="evidence" value="ECO:0007669"/>
    <property type="project" value="TreeGrafter"/>
</dbReference>
<dbReference type="GO" id="GO:2000694">
    <property type="term" value="P:regulation of phragmoplast microtubule organization"/>
    <property type="evidence" value="ECO:0007669"/>
    <property type="project" value="TreeGrafter"/>
</dbReference>
<name>A0A444YCZ7_ARAHY</name>
<dbReference type="Gene3D" id="2.130.10.10">
    <property type="entry name" value="YVTN repeat-like/Quinoprotein amine dehydrogenase"/>
    <property type="match status" value="2"/>
</dbReference>
<dbReference type="GO" id="GO:0060236">
    <property type="term" value="P:regulation of mitotic spindle organization"/>
    <property type="evidence" value="ECO:0007669"/>
    <property type="project" value="TreeGrafter"/>
</dbReference>
<reference evidence="4 5" key="1">
    <citation type="submission" date="2019-01" db="EMBL/GenBank/DDBJ databases">
        <title>Sequencing of cultivated peanut Arachis hypogaea provides insights into genome evolution and oil improvement.</title>
        <authorList>
            <person name="Chen X."/>
        </authorList>
    </citation>
    <scope>NUCLEOTIDE SEQUENCE [LARGE SCALE GENOMIC DNA]</scope>
    <source>
        <strain evidence="5">cv. Fuhuasheng</strain>
        <tissue evidence="4">Leaves</tissue>
    </source>
</reference>
<keyword evidence="2" id="KW-0175">Coiled coil</keyword>
<gene>
    <name evidence="4" type="ORF">Ahy_B07g087796</name>
</gene>
<feature type="region of interest" description="Disordered" evidence="3">
    <location>
        <begin position="346"/>
        <end position="366"/>
    </location>
</feature>
<feature type="compositionally biased region" description="Low complexity" evidence="3">
    <location>
        <begin position="456"/>
        <end position="467"/>
    </location>
</feature>
<feature type="compositionally biased region" description="Polar residues" evidence="3">
    <location>
        <begin position="491"/>
        <end position="517"/>
    </location>
</feature>
<dbReference type="OrthoDB" id="1602884at2759"/>
<feature type="compositionally biased region" description="Basic and acidic residues" evidence="3">
    <location>
        <begin position="442"/>
        <end position="455"/>
    </location>
</feature>
<dbReference type="AlphaFoldDB" id="A0A444YCZ7"/>
<feature type="region of interest" description="Disordered" evidence="3">
    <location>
        <begin position="544"/>
        <end position="566"/>
    </location>
</feature>
<feature type="repeat" description="WD" evidence="1">
    <location>
        <begin position="185"/>
        <end position="199"/>
    </location>
</feature>
<evidence type="ECO:0000313" key="4">
    <source>
        <dbReference type="EMBL" id="RYQ99791.1"/>
    </source>
</evidence>
<feature type="compositionally biased region" description="Low complexity" evidence="3">
    <location>
        <begin position="346"/>
        <end position="359"/>
    </location>
</feature>
<keyword evidence="1" id="KW-0853">WD repeat</keyword>
<dbReference type="InterPro" id="IPR001680">
    <property type="entry name" value="WD40_rpt"/>
</dbReference>
<feature type="coiled-coil region" evidence="2">
    <location>
        <begin position="761"/>
        <end position="788"/>
    </location>
</feature>
<dbReference type="InterPro" id="IPR044621">
    <property type="entry name" value="NEDD1"/>
</dbReference>
<feature type="repeat" description="WD" evidence="1">
    <location>
        <begin position="31"/>
        <end position="62"/>
    </location>
</feature>
<dbReference type="STRING" id="3818.A0A444YCZ7"/>
<organism evidence="4 5">
    <name type="scientific">Arachis hypogaea</name>
    <name type="common">Peanut</name>
    <dbReference type="NCBI Taxonomy" id="3818"/>
    <lineage>
        <taxon>Eukaryota</taxon>
        <taxon>Viridiplantae</taxon>
        <taxon>Streptophyta</taxon>
        <taxon>Embryophyta</taxon>
        <taxon>Tracheophyta</taxon>
        <taxon>Spermatophyta</taxon>
        <taxon>Magnoliopsida</taxon>
        <taxon>eudicotyledons</taxon>
        <taxon>Gunneridae</taxon>
        <taxon>Pentapetalae</taxon>
        <taxon>rosids</taxon>
        <taxon>fabids</taxon>
        <taxon>Fabales</taxon>
        <taxon>Fabaceae</taxon>
        <taxon>Papilionoideae</taxon>
        <taxon>50 kb inversion clade</taxon>
        <taxon>dalbergioids sensu lato</taxon>
        <taxon>Dalbergieae</taxon>
        <taxon>Pterocarpus clade</taxon>
        <taxon>Arachis</taxon>
    </lineage>
</organism>
<keyword evidence="5" id="KW-1185">Reference proteome</keyword>
<dbReference type="GO" id="GO:0010968">
    <property type="term" value="P:regulation of microtubule nucleation"/>
    <property type="evidence" value="ECO:0007669"/>
    <property type="project" value="InterPro"/>
</dbReference>
<dbReference type="InterPro" id="IPR015943">
    <property type="entry name" value="WD40/YVTN_repeat-like_dom_sf"/>
</dbReference>
<evidence type="ECO:0000313" key="5">
    <source>
        <dbReference type="Proteomes" id="UP000289738"/>
    </source>
</evidence>
<evidence type="ECO:0000256" key="2">
    <source>
        <dbReference type="SAM" id="Coils"/>
    </source>
</evidence>
<dbReference type="PANTHER" id="PTHR45096">
    <property type="entry name" value="PROTEIN NEDD1"/>
    <property type="match status" value="1"/>
</dbReference>
<dbReference type="FunFam" id="2.130.10.10:FF:000344">
    <property type="entry name" value="Protein NEDD1"/>
    <property type="match status" value="1"/>
</dbReference>
<dbReference type="PROSITE" id="PS50082">
    <property type="entry name" value="WD_REPEATS_2"/>
    <property type="match status" value="2"/>
</dbReference>
<dbReference type="EMBL" id="SDMP01000017">
    <property type="protein sequence ID" value="RYQ99791.1"/>
    <property type="molecule type" value="Genomic_DNA"/>
</dbReference>